<feature type="short sequence motif" description="HXTX 2" evidence="2">
    <location>
        <begin position="126"/>
        <end position="129"/>
    </location>
</feature>
<protein>
    <recommendedName>
        <fullName evidence="2">RNA 2',3'-cyclic phosphodiesterase</fullName>
        <shortName evidence="2">RNA 2',3'-CPDase</shortName>
        <ecNumber evidence="2">3.1.4.58</ecNumber>
    </recommendedName>
</protein>
<dbReference type="Proteomes" id="UP000449710">
    <property type="component" value="Unassembled WGS sequence"/>
</dbReference>
<dbReference type="NCBIfam" id="TIGR02258">
    <property type="entry name" value="2_5_ligase"/>
    <property type="match status" value="1"/>
</dbReference>
<evidence type="ECO:0000256" key="2">
    <source>
        <dbReference type="HAMAP-Rule" id="MF_01940"/>
    </source>
</evidence>
<proteinExistence type="inferred from homology"/>
<dbReference type="InterPro" id="IPR009097">
    <property type="entry name" value="Cyclic_Pdiesterase"/>
</dbReference>
<evidence type="ECO:0000313" key="3">
    <source>
        <dbReference type="EMBL" id="NBG88567.1"/>
    </source>
</evidence>
<dbReference type="InterPro" id="IPR004175">
    <property type="entry name" value="RNA_CPDase"/>
</dbReference>
<name>A0AA43XL06_9CLOT</name>
<dbReference type="Gene3D" id="3.90.1140.10">
    <property type="entry name" value="Cyclic phosphodiesterase"/>
    <property type="match status" value="1"/>
</dbReference>
<comment type="caution">
    <text evidence="3">The sequence shown here is derived from an EMBL/GenBank/DDBJ whole genome shotgun (WGS) entry which is preliminary data.</text>
</comment>
<gene>
    <name evidence="3" type="primary">thpR</name>
    <name evidence="3" type="ORF">ISALK_08635</name>
</gene>
<dbReference type="PANTHER" id="PTHR35561">
    <property type="entry name" value="RNA 2',3'-CYCLIC PHOSPHODIESTERASE"/>
    <property type="match status" value="1"/>
</dbReference>
<reference evidence="3 4" key="1">
    <citation type="submission" date="2019-04" db="EMBL/GenBank/DDBJ databases">
        <title>Isachenkonia alkalipeptolytica gen. nov. sp. nov. a new anaerobic, alkiliphilic organothrophic bacterium capable to reduce synthesized ferrihydrite isolated from a soda lake.</title>
        <authorList>
            <person name="Toshchakov S.V."/>
            <person name="Zavarzina D.G."/>
            <person name="Zhilina T.N."/>
            <person name="Kostrikina N.A."/>
            <person name="Kublanov I.V."/>
        </authorList>
    </citation>
    <scope>NUCLEOTIDE SEQUENCE [LARGE SCALE GENOMIC DNA]</scope>
    <source>
        <strain evidence="3 4">Z-1701</strain>
    </source>
</reference>
<accession>A0AA43XL06</accession>
<evidence type="ECO:0000313" key="4">
    <source>
        <dbReference type="Proteomes" id="UP000449710"/>
    </source>
</evidence>
<dbReference type="RefSeq" id="WP_160721302.1">
    <property type="nucleotide sequence ID" value="NZ_SUMG01000009.1"/>
</dbReference>
<evidence type="ECO:0000256" key="1">
    <source>
        <dbReference type="ARBA" id="ARBA00022801"/>
    </source>
</evidence>
<keyword evidence="4" id="KW-1185">Reference proteome</keyword>
<comment type="catalytic activity">
    <reaction evidence="2">
        <text>a 3'-end 2',3'-cyclophospho-ribonucleotide-RNA + H2O = a 3'-end 2'-phospho-ribonucleotide-RNA + H(+)</text>
        <dbReference type="Rhea" id="RHEA:11828"/>
        <dbReference type="Rhea" id="RHEA-COMP:10464"/>
        <dbReference type="Rhea" id="RHEA-COMP:17353"/>
        <dbReference type="ChEBI" id="CHEBI:15377"/>
        <dbReference type="ChEBI" id="CHEBI:15378"/>
        <dbReference type="ChEBI" id="CHEBI:83064"/>
        <dbReference type="ChEBI" id="CHEBI:173113"/>
        <dbReference type="EC" id="3.1.4.58"/>
    </reaction>
</comment>
<dbReference type="GO" id="GO:0008664">
    <property type="term" value="F:RNA 2',3'-cyclic 3'-phosphodiesterase activity"/>
    <property type="evidence" value="ECO:0007669"/>
    <property type="project" value="UniProtKB-EC"/>
</dbReference>
<dbReference type="PANTHER" id="PTHR35561:SF1">
    <property type="entry name" value="RNA 2',3'-CYCLIC PHOSPHODIESTERASE"/>
    <property type="match status" value="1"/>
</dbReference>
<dbReference type="SUPFAM" id="SSF55144">
    <property type="entry name" value="LigT-like"/>
    <property type="match status" value="1"/>
</dbReference>
<comment type="similarity">
    <text evidence="2">Belongs to the 2H phosphoesterase superfamily. ThpR family.</text>
</comment>
<comment type="function">
    <text evidence="2">Hydrolyzes RNA 2',3'-cyclic phosphodiester to an RNA 2'-phosphomonoester.</text>
</comment>
<dbReference type="AlphaFoldDB" id="A0AA43XL06"/>
<feature type="active site" description="Proton donor" evidence="2">
    <location>
        <position position="40"/>
    </location>
</feature>
<dbReference type="HAMAP" id="MF_01940">
    <property type="entry name" value="RNA_CPDase"/>
    <property type="match status" value="1"/>
</dbReference>
<organism evidence="3 4">
    <name type="scientific">Isachenkonia alkalipeptolytica</name>
    <dbReference type="NCBI Taxonomy" id="2565777"/>
    <lineage>
        <taxon>Bacteria</taxon>
        <taxon>Bacillati</taxon>
        <taxon>Bacillota</taxon>
        <taxon>Clostridia</taxon>
        <taxon>Eubacteriales</taxon>
        <taxon>Clostridiaceae</taxon>
        <taxon>Isachenkonia</taxon>
    </lineage>
</organism>
<dbReference type="EC" id="3.1.4.58" evidence="2"/>
<sequence length="196" mass="22753">MRIFIGIPFQEREKKSLENLQKIVMEKSEGGRFADPKNFHLTLKFIGEIPEEKLQPVRAVVKKETQGVPPFKLVLQGFGTFFKGKTCIPWLGVTKGMDRLQELQEKIEQGLEEIGYEKESRPFRPHMTFGRKVRLSPLAKADLEEKLTEEKVALEVSSIAIMESTRKDGKLVYPVIEEFPLENRGFRFWKKEKQNN</sequence>
<feature type="active site" description="Proton acceptor" evidence="2">
    <location>
        <position position="126"/>
    </location>
</feature>
<feature type="short sequence motif" description="HXTX 1" evidence="2">
    <location>
        <begin position="40"/>
        <end position="43"/>
    </location>
</feature>
<dbReference type="GO" id="GO:0004113">
    <property type="term" value="F:2',3'-cyclic-nucleotide 3'-phosphodiesterase activity"/>
    <property type="evidence" value="ECO:0007669"/>
    <property type="project" value="InterPro"/>
</dbReference>
<dbReference type="EMBL" id="SUMG01000009">
    <property type="protein sequence ID" value="NBG88567.1"/>
    <property type="molecule type" value="Genomic_DNA"/>
</dbReference>
<dbReference type="Pfam" id="PF13563">
    <property type="entry name" value="2_5_RNA_ligase2"/>
    <property type="match status" value="1"/>
</dbReference>
<keyword evidence="1 2" id="KW-0378">Hydrolase</keyword>